<protein>
    <submittedName>
        <fullName evidence="2">Ras-specific guanine nucleotide-releasing factor RalGPS2</fullName>
    </submittedName>
</protein>
<gene>
    <name evidence="2" type="ORF">FBUS_10678</name>
</gene>
<comment type="caution">
    <text evidence="2">The sequence shown here is derived from an EMBL/GenBank/DDBJ whole genome shotgun (WGS) entry which is preliminary data.</text>
</comment>
<dbReference type="AlphaFoldDB" id="A0A8E0RIS5"/>
<feature type="region of interest" description="Disordered" evidence="1">
    <location>
        <begin position="418"/>
        <end position="467"/>
    </location>
</feature>
<feature type="region of interest" description="Disordered" evidence="1">
    <location>
        <begin position="341"/>
        <end position="403"/>
    </location>
</feature>
<keyword evidence="3" id="KW-1185">Reference proteome</keyword>
<dbReference type="OrthoDB" id="10254377at2759"/>
<feature type="compositionally biased region" description="Basic and acidic residues" evidence="1">
    <location>
        <begin position="147"/>
        <end position="162"/>
    </location>
</feature>
<feature type="compositionally biased region" description="Low complexity" evidence="1">
    <location>
        <begin position="264"/>
        <end position="278"/>
    </location>
</feature>
<evidence type="ECO:0000313" key="2">
    <source>
        <dbReference type="EMBL" id="KAA0183664.1"/>
    </source>
</evidence>
<feature type="compositionally biased region" description="Basic and acidic residues" evidence="1">
    <location>
        <begin position="418"/>
        <end position="427"/>
    </location>
</feature>
<reference evidence="2" key="1">
    <citation type="submission" date="2019-05" db="EMBL/GenBank/DDBJ databases">
        <title>Annotation for the trematode Fasciolopsis buski.</title>
        <authorList>
            <person name="Choi Y.-J."/>
        </authorList>
    </citation>
    <scope>NUCLEOTIDE SEQUENCE</scope>
    <source>
        <strain evidence="2">HT</strain>
        <tissue evidence="2">Whole worm</tissue>
    </source>
</reference>
<feature type="compositionally biased region" description="Polar residues" evidence="1">
    <location>
        <begin position="312"/>
        <end position="323"/>
    </location>
</feature>
<name>A0A8E0RIS5_9TREM</name>
<accession>A0A8E0RIS5</accession>
<feature type="compositionally biased region" description="Polar residues" evidence="1">
    <location>
        <begin position="441"/>
        <end position="456"/>
    </location>
</feature>
<feature type="region of interest" description="Disordered" evidence="1">
    <location>
        <begin position="138"/>
        <end position="180"/>
    </location>
</feature>
<evidence type="ECO:0000313" key="3">
    <source>
        <dbReference type="Proteomes" id="UP000728185"/>
    </source>
</evidence>
<evidence type="ECO:0000256" key="1">
    <source>
        <dbReference type="SAM" id="MobiDB-lite"/>
    </source>
</evidence>
<organism evidence="2 3">
    <name type="scientific">Fasciolopsis buskii</name>
    <dbReference type="NCBI Taxonomy" id="27845"/>
    <lineage>
        <taxon>Eukaryota</taxon>
        <taxon>Metazoa</taxon>
        <taxon>Spiralia</taxon>
        <taxon>Lophotrochozoa</taxon>
        <taxon>Platyhelminthes</taxon>
        <taxon>Trematoda</taxon>
        <taxon>Digenea</taxon>
        <taxon>Plagiorchiida</taxon>
        <taxon>Echinostomata</taxon>
        <taxon>Echinostomatoidea</taxon>
        <taxon>Fasciolidae</taxon>
        <taxon>Fasciolopsis</taxon>
    </lineage>
</organism>
<feature type="compositionally biased region" description="Polar residues" evidence="1">
    <location>
        <begin position="352"/>
        <end position="380"/>
    </location>
</feature>
<feature type="region of interest" description="Disordered" evidence="1">
    <location>
        <begin position="95"/>
        <end position="124"/>
    </location>
</feature>
<dbReference type="Proteomes" id="UP000728185">
    <property type="component" value="Unassembled WGS sequence"/>
</dbReference>
<sequence>MRDEKIASYLESQRYIEELQRFIEDNNYKLSLRLEPPSGETFAPAQNDSTYPFPIKTNWFSSGVLKPVPVSNAPSDSGSLDRRPQLIPSQEFSTLSDHVGSRSLAEMHSSHSSPAHSVSHGHRAPIDGYLPAPLLFPPRSSITHTKSVRDRSTPQKPERYSHDPSLGRVQERPSARHRRLGSWTDSRPFLISGQFPSHLDVTVPNSSWPAFSVPTSRNPLTVDRSVPVQQPLGPLLDQTDLVTAADVPHASLSTSSVPGYNQDAAESSSSGAASGSSSTRSNRPKALTAILPNQPRVPSNHQTHGLPAGDSTRLSSQLSNSTHEVSRSHLLERVSTSYISPRSCYSGIDTPDGTTMESPTTPHTRIRPSVSQPRTLLQKSVSDRRVRTSPNKGNSSERKSRACSNECTSNSFLSVHSERAVSARHSDSINQETKGSEFQPHVSTKPASPRTPSNDRPPSRLVRSADNKHPHSFYDEQAMLNTTVPDALVAAILQTDCSSICHPCVQQPSFIQPFSSSGALLLTTQPHSADLTSVDELPNSVVLSTTISATPSHLAQAALAAVQGTVADELARLSGADSRHFSLPRLLPRQSSLISPTKAVCLDVQFANGLRVLREVSVHVYRTQFD</sequence>
<dbReference type="EMBL" id="LUCM01011633">
    <property type="protein sequence ID" value="KAA0183664.1"/>
    <property type="molecule type" value="Genomic_DNA"/>
</dbReference>
<feature type="region of interest" description="Disordered" evidence="1">
    <location>
        <begin position="252"/>
        <end position="328"/>
    </location>
</feature>
<proteinExistence type="predicted"/>